<evidence type="ECO:0000313" key="1">
    <source>
        <dbReference type="CGD" id="CAL0000195143"/>
    </source>
</evidence>
<dbReference type="EMBL" id="JABWAD010000018">
    <property type="protein sequence ID" value="KAF6071285.1"/>
    <property type="molecule type" value="Genomic_DNA"/>
</dbReference>
<proteinExistence type="predicted"/>
<accession>A0A8H6C1X3</accession>
<protein>
    <submittedName>
        <fullName evidence="2">Uncharacterized protein</fullName>
    </submittedName>
</protein>
<dbReference type="CGD" id="CAL0000195143">
    <property type="gene designation" value="orf19.10423"/>
</dbReference>
<sequence length="222" mass="26302">MNFNKIYFNNIDFNKFYEYLNDNYNARLFYGDLTVLKDKLNANNGQLTEEEKELLKKGILYSVDTAKWVLDNMDEFQEYCSASLLIHNELNIELLKEYEPETLWYPKIPTENTLREALKIRNNETFIYKVAKACIIGRYLYCFNSLNVCCDKSLLNMCRERSTQVFLDVFMDKFYDSKYMGDVLGIGHIDAPDNESEFLKVYEKEMENYNKPLESKSKNPDL</sequence>
<name>A0A8H6C1X3_CANAX</name>
<comment type="caution">
    <text evidence="2">The sequence shown here is derived from an EMBL/GenBank/DDBJ whole genome shotgun (WGS) entry which is preliminary data.</text>
</comment>
<reference evidence="2 3" key="1">
    <citation type="submission" date="2020-03" db="EMBL/GenBank/DDBJ databases">
        <title>FDA dAtabase for Regulatory Grade micrObial Sequences (FDA-ARGOS): Supporting development and validation of Infectious Disease Dx tests.</title>
        <authorList>
            <person name="Campos J."/>
            <person name="Goldberg B."/>
            <person name="Tallon L."/>
            <person name="Sadzewicz L."/>
            <person name="Vavikolanu K."/>
            <person name="Mehta A."/>
            <person name="Aluvathingal J."/>
            <person name="Nadendla S."/>
            <person name="Nandy P."/>
            <person name="Geyer C."/>
            <person name="Yan Y."/>
            <person name="Sichtig H."/>
        </authorList>
    </citation>
    <scope>NUCLEOTIDE SEQUENCE [LARGE SCALE GENOMIC DNA]</scope>
    <source>
        <strain evidence="2 3">FDAARGOS_656</strain>
    </source>
</reference>
<organism evidence="2 3">
    <name type="scientific">Candida albicans</name>
    <name type="common">Yeast</name>
    <dbReference type="NCBI Taxonomy" id="5476"/>
    <lineage>
        <taxon>Eukaryota</taxon>
        <taxon>Fungi</taxon>
        <taxon>Dikarya</taxon>
        <taxon>Ascomycota</taxon>
        <taxon>Saccharomycotina</taxon>
        <taxon>Pichiomycetes</taxon>
        <taxon>Debaryomycetaceae</taxon>
        <taxon>Candida/Lodderomyces clade</taxon>
        <taxon>Candida</taxon>
    </lineage>
</organism>
<evidence type="ECO:0000313" key="2">
    <source>
        <dbReference type="EMBL" id="KAF6071285.1"/>
    </source>
</evidence>
<evidence type="ECO:0000313" key="3">
    <source>
        <dbReference type="Proteomes" id="UP000536275"/>
    </source>
</evidence>
<dbReference type="AlphaFoldDB" id="A0A8H6C1X3"/>
<dbReference type="Proteomes" id="UP000536275">
    <property type="component" value="Unassembled WGS sequence"/>
</dbReference>
<gene>
    <name evidence="1" type="ordered locus">orf19.10423</name>
    <name evidence="2" type="ORF">FOB64_001464</name>
</gene>